<dbReference type="AlphaFoldDB" id="A0A7S8E8U7"/>
<evidence type="ECO:0000313" key="4">
    <source>
        <dbReference type="EMBL" id="QPC82533.1"/>
    </source>
</evidence>
<reference evidence="4 5" key="1">
    <citation type="submission" date="2020-02" db="EMBL/GenBank/DDBJ databases">
        <authorList>
            <person name="Zheng R.K."/>
            <person name="Sun C.M."/>
        </authorList>
    </citation>
    <scope>NUCLEOTIDE SEQUENCE [LARGE SCALE GENOMIC DNA]</scope>
    <source>
        <strain evidence="5">rifampicinis</strain>
    </source>
</reference>
<dbReference type="PANTHER" id="PTHR11835:SF34">
    <property type="entry name" value="ISOCITRATE DEHYDROGENASE [NAD] SUBUNIT ALPHA, MITOCHONDRIAL"/>
    <property type="match status" value="1"/>
</dbReference>
<evidence type="ECO:0000256" key="1">
    <source>
        <dbReference type="ARBA" id="ARBA00007769"/>
    </source>
</evidence>
<sequence>MDICVIEGDGIGKEVVPAAVEVLKHVVQPLQVYQAYAGWDHFTETGEALPEEALEAAKQAGAVLFGACSSPSYPVKGYSSPIVRLRRLLNTHANIRPTTYLPIPTAREGVDLLVVRENTEDVYGGEEHVAEDGDTGTAMKVITRRATERVAHTAFRLAQQAHRNRVTVVHKANVLPQTDGLFRRVALEVAEQYPDIEVDELLVDTAAYWMVKEPTRFDIILTSNQYGDILSDMAAAWGGGLGVAPALNLGEGVAIAEPVHGSAPDIAGRGIANPTAAILSTAMLVRYYWGMNEEADRMEQAVYKALNQGNYTADMRSDNPVSTQQFVDAIISNL</sequence>
<feature type="domain" description="Isopropylmalate dehydrogenase-like" evidence="3">
    <location>
        <begin position="2"/>
        <end position="330"/>
    </location>
</feature>
<gene>
    <name evidence="4" type="ORF">G4Y79_23070</name>
</gene>
<protein>
    <submittedName>
        <fullName evidence="4">Isocitrate/isopropylmalate dehydrogenase family protein</fullName>
    </submittedName>
</protein>
<dbReference type="GO" id="GO:0004449">
    <property type="term" value="F:isocitrate dehydrogenase (NAD+) activity"/>
    <property type="evidence" value="ECO:0007669"/>
    <property type="project" value="TreeGrafter"/>
</dbReference>
<evidence type="ECO:0000256" key="2">
    <source>
        <dbReference type="ARBA" id="ARBA00023002"/>
    </source>
</evidence>
<dbReference type="RefSeq" id="WP_195170602.1">
    <property type="nucleotide sequence ID" value="NZ_CP062983.1"/>
</dbReference>
<name>A0A7S8E8U7_9CHLR</name>
<dbReference type="Pfam" id="PF00180">
    <property type="entry name" value="Iso_dh"/>
    <property type="match status" value="1"/>
</dbReference>
<comment type="similarity">
    <text evidence="1">Belongs to the isocitrate and isopropylmalate dehydrogenases family.</text>
</comment>
<dbReference type="GO" id="GO:0006102">
    <property type="term" value="P:isocitrate metabolic process"/>
    <property type="evidence" value="ECO:0007669"/>
    <property type="project" value="TreeGrafter"/>
</dbReference>
<dbReference type="Gene3D" id="3.40.718.10">
    <property type="entry name" value="Isopropylmalate Dehydrogenase"/>
    <property type="match status" value="1"/>
</dbReference>
<dbReference type="EMBL" id="CP062983">
    <property type="protein sequence ID" value="QPC82533.1"/>
    <property type="molecule type" value="Genomic_DNA"/>
</dbReference>
<dbReference type="KEGG" id="pmet:G4Y79_23070"/>
<dbReference type="Proteomes" id="UP000594468">
    <property type="component" value="Chromosome"/>
</dbReference>
<keyword evidence="5" id="KW-1185">Reference proteome</keyword>
<dbReference type="GO" id="GO:0006099">
    <property type="term" value="P:tricarboxylic acid cycle"/>
    <property type="evidence" value="ECO:0007669"/>
    <property type="project" value="TreeGrafter"/>
</dbReference>
<evidence type="ECO:0000259" key="3">
    <source>
        <dbReference type="SMART" id="SM01329"/>
    </source>
</evidence>
<dbReference type="PANTHER" id="PTHR11835">
    <property type="entry name" value="DECARBOXYLATING DEHYDROGENASES-ISOCITRATE, ISOPROPYLMALATE, TARTRATE"/>
    <property type="match status" value="1"/>
</dbReference>
<dbReference type="InterPro" id="IPR024084">
    <property type="entry name" value="IsoPropMal-DH-like_dom"/>
</dbReference>
<dbReference type="SMART" id="SM01329">
    <property type="entry name" value="Iso_dh"/>
    <property type="match status" value="1"/>
</dbReference>
<evidence type="ECO:0000313" key="5">
    <source>
        <dbReference type="Proteomes" id="UP000594468"/>
    </source>
</evidence>
<dbReference type="SUPFAM" id="SSF53659">
    <property type="entry name" value="Isocitrate/Isopropylmalate dehydrogenase-like"/>
    <property type="match status" value="1"/>
</dbReference>
<accession>A0A7S8E8U7</accession>
<organism evidence="4 5">
    <name type="scientific">Phototrophicus methaneseepsis</name>
    <dbReference type="NCBI Taxonomy" id="2710758"/>
    <lineage>
        <taxon>Bacteria</taxon>
        <taxon>Bacillati</taxon>
        <taxon>Chloroflexota</taxon>
        <taxon>Candidatus Thermofontia</taxon>
        <taxon>Phototrophicales</taxon>
        <taxon>Phototrophicaceae</taxon>
        <taxon>Phototrophicus</taxon>
    </lineage>
</organism>
<keyword evidence="2" id="KW-0560">Oxidoreductase</keyword>
<proteinExistence type="inferred from homology"/>